<feature type="domain" description="Opine dehydrogenase" evidence="1">
    <location>
        <begin position="217"/>
        <end position="379"/>
    </location>
</feature>
<dbReference type="InterPro" id="IPR003421">
    <property type="entry name" value="Opine_DH"/>
</dbReference>
<dbReference type="EMBL" id="CP111024">
    <property type="protein sequence ID" value="WAR23103.1"/>
    <property type="molecule type" value="Genomic_DNA"/>
</dbReference>
<dbReference type="InterPro" id="IPR013328">
    <property type="entry name" value="6PGD_dom2"/>
</dbReference>
<accession>A0ABY7FLL4</accession>
<dbReference type="Pfam" id="PF02317">
    <property type="entry name" value="Octopine_DH"/>
    <property type="match status" value="1"/>
</dbReference>
<protein>
    <submittedName>
        <fullName evidence="2">OCDH-like protein</fullName>
    </submittedName>
</protein>
<dbReference type="Proteomes" id="UP001164746">
    <property type="component" value="Chromosome 13"/>
</dbReference>
<dbReference type="PANTHER" id="PTHR38015">
    <property type="entry name" value="BLR6086 PROTEIN"/>
    <property type="match status" value="1"/>
</dbReference>
<dbReference type="InterPro" id="IPR008927">
    <property type="entry name" value="6-PGluconate_DH-like_C_sf"/>
</dbReference>
<dbReference type="PANTHER" id="PTHR38015:SF1">
    <property type="entry name" value="OPINE DEHYDROGENASE DOMAIN-CONTAINING PROTEIN"/>
    <property type="match status" value="1"/>
</dbReference>
<dbReference type="InterPro" id="IPR036291">
    <property type="entry name" value="NAD(P)-bd_dom_sf"/>
</dbReference>
<dbReference type="Gene3D" id="3.40.50.720">
    <property type="entry name" value="NAD(P)-binding Rossmann-like Domain"/>
    <property type="match status" value="1"/>
</dbReference>
<sequence>MPNTMSQNEIHQNFQMAKPLKVCVCGGGKSAHVITALAASNPDMEVSVLTMYKDEAEMWTKAIEKDDMVLTIHGSNGVSRDVKAKPAQISKEAKDVVPGSDMVLFTVAAFAHEEYMKAIAGLIDKKTVLIGFPGQAGFEYLCKSYLSGELREQVTVMSFEMSPWVCEVTEYGKKVEVTRTSKSLDGSILRGKAIPRKPALMSLQMVVGNVPMLKQVRHFLEVLFTSYSFMHPAIMYGRWKDWDGKYMDTEPLFYEGVNESTADLIESCSKEYQSVAHAITGQKPEIDLTELPDIINWILKFYEGEIEDGSSLLKAITTNSVYKGVKHIMQKDRSKFKPDLTCRYLSEDIPCGMLVVKGIAEILGVETPSCDMLIGWGQEKLKKNYLVDGKVTGEHVKETRAPQRFGFTSLEEILSGKKSEC</sequence>
<reference evidence="2" key="1">
    <citation type="submission" date="2022-11" db="EMBL/GenBank/DDBJ databases">
        <title>Centuries of genome instability and evolution in soft-shell clam transmissible cancer (bioRxiv).</title>
        <authorList>
            <person name="Hart S.F.M."/>
            <person name="Yonemitsu M.A."/>
            <person name="Giersch R.M."/>
            <person name="Beal B.F."/>
            <person name="Arriagada G."/>
            <person name="Davis B.W."/>
            <person name="Ostrander E.A."/>
            <person name="Goff S.P."/>
            <person name="Metzger M.J."/>
        </authorList>
    </citation>
    <scope>NUCLEOTIDE SEQUENCE</scope>
    <source>
        <strain evidence="2">MELC-2E11</strain>
        <tissue evidence="2">Siphon/mantle</tissue>
    </source>
</reference>
<evidence type="ECO:0000313" key="2">
    <source>
        <dbReference type="EMBL" id="WAR23103.1"/>
    </source>
</evidence>
<dbReference type="Gene3D" id="1.10.1040.10">
    <property type="entry name" value="N-(1-d-carboxylethyl)-l-norvaline Dehydrogenase, domain 2"/>
    <property type="match status" value="1"/>
</dbReference>
<evidence type="ECO:0000313" key="3">
    <source>
        <dbReference type="Proteomes" id="UP001164746"/>
    </source>
</evidence>
<dbReference type="InterPro" id="IPR051729">
    <property type="entry name" value="Opine/Lysopine_DH"/>
</dbReference>
<keyword evidence="3" id="KW-1185">Reference proteome</keyword>
<evidence type="ECO:0000259" key="1">
    <source>
        <dbReference type="Pfam" id="PF02317"/>
    </source>
</evidence>
<proteinExistence type="predicted"/>
<organism evidence="2 3">
    <name type="scientific">Mya arenaria</name>
    <name type="common">Soft-shell clam</name>
    <dbReference type="NCBI Taxonomy" id="6604"/>
    <lineage>
        <taxon>Eukaryota</taxon>
        <taxon>Metazoa</taxon>
        <taxon>Spiralia</taxon>
        <taxon>Lophotrochozoa</taxon>
        <taxon>Mollusca</taxon>
        <taxon>Bivalvia</taxon>
        <taxon>Autobranchia</taxon>
        <taxon>Heteroconchia</taxon>
        <taxon>Euheterodonta</taxon>
        <taxon>Imparidentia</taxon>
        <taxon>Neoheterodontei</taxon>
        <taxon>Myida</taxon>
        <taxon>Myoidea</taxon>
        <taxon>Myidae</taxon>
        <taxon>Mya</taxon>
    </lineage>
</organism>
<dbReference type="SUPFAM" id="SSF51735">
    <property type="entry name" value="NAD(P)-binding Rossmann-fold domains"/>
    <property type="match status" value="1"/>
</dbReference>
<gene>
    <name evidence="2" type="ORF">MAR_036772</name>
</gene>
<dbReference type="SUPFAM" id="SSF48179">
    <property type="entry name" value="6-phosphogluconate dehydrogenase C-terminal domain-like"/>
    <property type="match status" value="1"/>
</dbReference>
<name>A0ABY7FLL4_MYAAR</name>